<dbReference type="PROSITE" id="PS51677">
    <property type="entry name" value="NODB"/>
    <property type="match status" value="1"/>
</dbReference>
<dbReference type="Gene3D" id="3.20.20.370">
    <property type="entry name" value="Glycoside hydrolase/deacetylase"/>
    <property type="match status" value="1"/>
</dbReference>
<evidence type="ECO:0000313" key="4">
    <source>
        <dbReference type="EMBL" id="MBG8553477.1"/>
    </source>
</evidence>
<reference evidence="4 5" key="1">
    <citation type="submission" date="2020-11" db="EMBL/GenBank/DDBJ databases">
        <title>Hymenobacter sp.</title>
        <authorList>
            <person name="Kim M.K."/>
        </authorList>
    </citation>
    <scope>NUCLEOTIDE SEQUENCE [LARGE SCALE GENOMIC DNA]</scope>
    <source>
        <strain evidence="4 5">BT594</strain>
    </source>
</reference>
<dbReference type="InterPro" id="IPR002509">
    <property type="entry name" value="NODB_dom"/>
</dbReference>
<dbReference type="Pfam" id="PF01522">
    <property type="entry name" value="Polysacc_deac_1"/>
    <property type="match status" value="1"/>
</dbReference>
<keyword evidence="2" id="KW-0732">Signal</keyword>
<feature type="domain" description="NodB homology" evidence="3">
    <location>
        <begin position="58"/>
        <end position="309"/>
    </location>
</feature>
<protein>
    <submittedName>
        <fullName evidence="4">Polysaccharide deacetylase family protein</fullName>
    </submittedName>
</protein>
<dbReference type="Proteomes" id="UP000601099">
    <property type="component" value="Unassembled WGS sequence"/>
</dbReference>
<dbReference type="CDD" id="cd10918">
    <property type="entry name" value="CE4_NodB_like_5s_6s"/>
    <property type="match status" value="1"/>
</dbReference>
<dbReference type="InterPro" id="IPR051398">
    <property type="entry name" value="Polysacch_Deacetylase"/>
</dbReference>
<keyword evidence="5" id="KW-1185">Reference proteome</keyword>
<dbReference type="RefSeq" id="WP_196954484.1">
    <property type="nucleotide sequence ID" value="NZ_JADWYK010000003.1"/>
</dbReference>
<dbReference type="PANTHER" id="PTHR34216">
    <property type="match status" value="1"/>
</dbReference>
<proteinExistence type="predicted"/>
<evidence type="ECO:0000256" key="1">
    <source>
        <dbReference type="ARBA" id="ARBA00004613"/>
    </source>
</evidence>
<comment type="caution">
    <text evidence="4">The sequence shown here is derived from an EMBL/GenBank/DDBJ whole genome shotgun (WGS) entry which is preliminary data.</text>
</comment>
<gene>
    <name evidence="4" type="ORF">I5L79_07965</name>
</gene>
<evidence type="ECO:0000313" key="5">
    <source>
        <dbReference type="Proteomes" id="UP000601099"/>
    </source>
</evidence>
<accession>A0ABS0L035</accession>
<dbReference type="SUPFAM" id="SSF88713">
    <property type="entry name" value="Glycoside hydrolase/deacetylase"/>
    <property type="match status" value="1"/>
</dbReference>
<dbReference type="PANTHER" id="PTHR34216:SF3">
    <property type="entry name" value="POLY-BETA-1,6-N-ACETYL-D-GLUCOSAMINE N-DEACETYLASE"/>
    <property type="match status" value="1"/>
</dbReference>
<evidence type="ECO:0000259" key="3">
    <source>
        <dbReference type="PROSITE" id="PS51677"/>
    </source>
</evidence>
<sequence length="309" mass="35427">MKIKNFLFHRVNPVRDSLWDPMDVALFDKTIKYITDKYSVRTIEDVVVNGYGQKGKKPIATISFDDGYKDNIEYAAPILTKYSCPASFYVVTSSIDNNYPTWTYVLEYLFQHTNKLTINLEHAALPRGMWVSKWANKAERVSYVKKLKPFLKKLTHVQREEILSVIEGSFNDVEIPQLMMNWDDIRQLQAAGFVIGSHSHTHPMLGTIADRTIVENELEVSAGKIQKAVGEFPLTISYPIGSYTQETIELSKKAGYKLGLAVHQKFYDTNKDDIFAIPRTELYNESWLKTLSRINGSLELVKSLTKMLR</sequence>
<dbReference type="InterPro" id="IPR011330">
    <property type="entry name" value="Glyco_hydro/deAcase_b/a-brl"/>
</dbReference>
<organism evidence="4 5">
    <name type="scientific">Hymenobacter guriensis</name>
    <dbReference type="NCBI Taxonomy" id="2793065"/>
    <lineage>
        <taxon>Bacteria</taxon>
        <taxon>Pseudomonadati</taxon>
        <taxon>Bacteroidota</taxon>
        <taxon>Cytophagia</taxon>
        <taxon>Cytophagales</taxon>
        <taxon>Hymenobacteraceae</taxon>
        <taxon>Hymenobacter</taxon>
    </lineage>
</organism>
<dbReference type="EMBL" id="JADWYK010000003">
    <property type="protein sequence ID" value="MBG8553477.1"/>
    <property type="molecule type" value="Genomic_DNA"/>
</dbReference>
<name>A0ABS0L035_9BACT</name>
<evidence type="ECO:0000256" key="2">
    <source>
        <dbReference type="ARBA" id="ARBA00022729"/>
    </source>
</evidence>
<comment type="subcellular location">
    <subcellularLocation>
        <location evidence="1">Secreted</location>
    </subcellularLocation>
</comment>